<evidence type="ECO:0000256" key="1">
    <source>
        <dbReference type="ARBA" id="ARBA00001231"/>
    </source>
</evidence>
<evidence type="ECO:0000256" key="3">
    <source>
        <dbReference type="ARBA" id="ARBA00012663"/>
    </source>
</evidence>
<dbReference type="InterPro" id="IPR015882">
    <property type="entry name" value="HEX_bac_N"/>
</dbReference>
<keyword evidence="4" id="KW-0378">Hydrolase</keyword>
<dbReference type="InterPro" id="IPR025705">
    <property type="entry name" value="Beta_hexosaminidase_sua/sub"/>
</dbReference>
<gene>
    <name evidence="9" type="ORF">ACFSRZ_01145</name>
</gene>
<dbReference type="Pfam" id="PF00728">
    <property type="entry name" value="Glyco_hydro_20"/>
    <property type="match status" value="1"/>
</dbReference>
<dbReference type="SUPFAM" id="SSF55545">
    <property type="entry name" value="beta-N-acetylhexosaminidase-like domain"/>
    <property type="match status" value="1"/>
</dbReference>
<dbReference type="InterPro" id="IPR059177">
    <property type="entry name" value="GH29D-like_dom"/>
</dbReference>
<comment type="caution">
    <text evidence="9">The sequence shown here is derived from an EMBL/GenBank/DDBJ whole genome shotgun (WGS) entry which is preliminary data.</text>
</comment>
<dbReference type="CDD" id="cd06563">
    <property type="entry name" value="GH20_chitobiase-like"/>
    <property type="match status" value="1"/>
</dbReference>
<dbReference type="RefSeq" id="WP_379664678.1">
    <property type="nucleotide sequence ID" value="NZ_JBHULH010000001.1"/>
</dbReference>
<dbReference type="SUPFAM" id="SSF51445">
    <property type="entry name" value="(Trans)glycosidases"/>
    <property type="match status" value="1"/>
</dbReference>
<reference evidence="10" key="1">
    <citation type="journal article" date="2019" name="Int. J. Syst. Evol. Microbiol.">
        <title>The Global Catalogue of Microorganisms (GCM) 10K type strain sequencing project: providing services to taxonomists for standard genome sequencing and annotation.</title>
        <authorList>
            <consortium name="The Broad Institute Genomics Platform"/>
            <consortium name="The Broad Institute Genome Sequencing Center for Infectious Disease"/>
            <person name="Wu L."/>
            <person name="Ma J."/>
        </authorList>
    </citation>
    <scope>NUCLEOTIDE SEQUENCE [LARGE SCALE GENOMIC DNA]</scope>
    <source>
        <strain evidence="10">KCTC 52127</strain>
    </source>
</reference>
<evidence type="ECO:0000259" key="8">
    <source>
        <dbReference type="Pfam" id="PF13290"/>
    </source>
</evidence>
<dbReference type="Proteomes" id="UP001597508">
    <property type="component" value="Unassembled WGS sequence"/>
</dbReference>
<dbReference type="PANTHER" id="PTHR22600">
    <property type="entry name" value="BETA-HEXOSAMINIDASE"/>
    <property type="match status" value="1"/>
</dbReference>
<dbReference type="Pfam" id="PF13290">
    <property type="entry name" value="CHB_HEX_C_1"/>
    <property type="match status" value="1"/>
</dbReference>
<comment type="similarity">
    <text evidence="2">Belongs to the glycosyl hydrolase 20 family.</text>
</comment>
<dbReference type="EC" id="3.2.1.52" evidence="3"/>
<dbReference type="InterPro" id="IPR029018">
    <property type="entry name" value="Hex-like_dom2"/>
</dbReference>
<evidence type="ECO:0000313" key="9">
    <source>
        <dbReference type="EMBL" id="MFD2565954.1"/>
    </source>
</evidence>
<evidence type="ECO:0000259" key="7">
    <source>
        <dbReference type="Pfam" id="PF02838"/>
    </source>
</evidence>
<dbReference type="InterPro" id="IPR015883">
    <property type="entry name" value="Glyco_hydro_20_cat"/>
</dbReference>
<feature type="domain" description="Beta-hexosaminidase bacterial type N-terminal" evidence="7">
    <location>
        <begin position="28"/>
        <end position="149"/>
    </location>
</feature>
<dbReference type="InterPro" id="IPR017853">
    <property type="entry name" value="GH"/>
</dbReference>
<dbReference type="EMBL" id="JBHULH010000001">
    <property type="protein sequence ID" value="MFD2565954.1"/>
    <property type="molecule type" value="Genomic_DNA"/>
</dbReference>
<evidence type="ECO:0000259" key="6">
    <source>
        <dbReference type="Pfam" id="PF00728"/>
    </source>
</evidence>
<evidence type="ECO:0000313" key="10">
    <source>
        <dbReference type="Proteomes" id="UP001597508"/>
    </source>
</evidence>
<sequence length="760" mass="86606">MKHPYYLILFIALFLFNCQQQPNKVDEIAIIPKPLEQSISSGNFVFESTISLKTEIQFASVANYLTDFLKSELDITTKNSDEKHQIVFSLNDEIDNDEGYELSVTPNQIHIQAKTKKGAFYAVQSLLQLFPVDIDKNKTTALPCVEIKDKPQFRYRGMHLDVGRHFYSVDFIKKYIDLISRLKMNTFHWHLTEDQGWRIEIKKYPKLQEVAAFRKETLIGHYSDQPHKFDGKKYGGYYTQEQIKDIVAYAQQRQVTVIPEIEMPGHSQAAIAAYPELGCTGKQVEVATKWGIFEEVYCPSESTFKFLEDVIDEVITLFPGKYIHIGGDEAPKTRWKNCSHCQKLIKKEGLKDEHGLQSYFIQRMEKYINSKGKQIIGWDEILEGGLAPNATVMSWRGVGGAVQAAKEGHDVILTPTSHCYFDYYQSDNEKEPTAIGGFLPLEKVYSFNPVPKELTEDEAKYVLGGQGNVWTEYIPTSQQVEYMTFPRAIALSEVLWSTPEHKNYNGFINRLEQFQRRLDHLDVNYANHIYEVKGKLQNHDGKLTYELSTVSQSYSIYYSTDGSEPTTLYKSPIPVDASMNIKAVVKNDEGKAMGYEFEQKVKLHKGVGAKISINKEPHPSYNAGGKEALVNGISGNNKRYGDKEWLGFWGEDIEITIEFDKPTEINSISTRFHNGNGQWIYAPVSLSIEFNKANESSITQTVGLYSNKKTISDVQIDFSEEENLFCKSIRLIIPNYGIIPEGKQGGGNKAWTFIDEIVIE</sequence>
<protein>
    <recommendedName>
        <fullName evidence="3">beta-N-acetylhexosaminidase</fullName>
        <ecNumber evidence="3">3.2.1.52</ecNumber>
    </recommendedName>
</protein>
<keyword evidence="10" id="KW-1185">Reference proteome</keyword>
<evidence type="ECO:0000256" key="5">
    <source>
        <dbReference type="ARBA" id="ARBA00023295"/>
    </source>
</evidence>
<proteinExistence type="inferred from homology"/>
<dbReference type="PANTHER" id="PTHR22600:SF57">
    <property type="entry name" value="BETA-N-ACETYLHEXOSAMINIDASE"/>
    <property type="match status" value="1"/>
</dbReference>
<comment type="catalytic activity">
    <reaction evidence="1">
        <text>Hydrolysis of terminal non-reducing N-acetyl-D-hexosamine residues in N-acetyl-beta-D-hexosaminides.</text>
        <dbReference type="EC" id="3.2.1.52"/>
    </reaction>
</comment>
<dbReference type="PRINTS" id="PR00738">
    <property type="entry name" value="GLHYDRLASE20"/>
</dbReference>
<organism evidence="9 10">
    <name type="scientific">Pseudotenacibaculum haliotis</name>
    <dbReference type="NCBI Taxonomy" id="1862138"/>
    <lineage>
        <taxon>Bacteria</taxon>
        <taxon>Pseudomonadati</taxon>
        <taxon>Bacteroidota</taxon>
        <taxon>Flavobacteriia</taxon>
        <taxon>Flavobacteriales</taxon>
        <taxon>Flavobacteriaceae</taxon>
        <taxon>Pseudotenacibaculum</taxon>
    </lineage>
</organism>
<dbReference type="Gene3D" id="3.20.20.80">
    <property type="entry name" value="Glycosidases"/>
    <property type="match status" value="1"/>
</dbReference>
<evidence type="ECO:0000256" key="4">
    <source>
        <dbReference type="ARBA" id="ARBA00022801"/>
    </source>
</evidence>
<name>A0ABW5LP51_9FLAO</name>
<feature type="domain" description="Glycoside hydrolase family 20 catalytic" evidence="6">
    <location>
        <begin position="153"/>
        <end position="498"/>
    </location>
</feature>
<accession>A0ABW5LP51</accession>
<keyword evidence="5" id="KW-0326">Glycosidase</keyword>
<dbReference type="Gene3D" id="3.30.379.10">
    <property type="entry name" value="Chitobiase/beta-hexosaminidase domain 2-like"/>
    <property type="match status" value="1"/>
</dbReference>
<dbReference type="Pfam" id="PF02838">
    <property type="entry name" value="Glyco_hydro_20b"/>
    <property type="match status" value="1"/>
</dbReference>
<feature type="domain" description="GH29D-like beta-sandwich" evidence="8">
    <location>
        <begin position="544"/>
        <end position="591"/>
    </location>
</feature>
<evidence type="ECO:0000256" key="2">
    <source>
        <dbReference type="ARBA" id="ARBA00006285"/>
    </source>
</evidence>